<dbReference type="PANTHER" id="PTHR47843">
    <property type="entry name" value="BTB DOMAIN-CONTAINING PROTEIN-RELATED"/>
    <property type="match status" value="1"/>
</dbReference>
<dbReference type="RefSeq" id="XP_056786371.1">
    <property type="nucleotide sequence ID" value="XM_056938363.1"/>
</dbReference>
<dbReference type="GeneID" id="81628613"/>
<organism evidence="2 3">
    <name type="scientific">Penicillium diatomitis</name>
    <dbReference type="NCBI Taxonomy" id="2819901"/>
    <lineage>
        <taxon>Eukaryota</taxon>
        <taxon>Fungi</taxon>
        <taxon>Dikarya</taxon>
        <taxon>Ascomycota</taxon>
        <taxon>Pezizomycotina</taxon>
        <taxon>Eurotiomycetes</taxon>
        <taxon>Eurotiomycetidae</taxon>
        <taxon>Eurotiales</taxon>
        <taxon>Aspergillaceae</taxon>
        <taxon>Penicillium</taxon>
    </lineage>
</organism>
<dbReference type="EMBL" id="JAPWDQ010000014">
    <property type="protein sequence ID" value="KAJ5471825.1"/>
    <property type="molecule type" value="Genomic_DNA"/>
</dbReference>
<dbReference type="Gene3D" id="3.30.710.10">
    <property type="entry name" value="Potassium Channel Kv1.1, Chain A"/>
    <property type="match status" value="1"/>
</dbReference>
<name>A0A9W9WQI1_9EURO</name>
<evidence type="ECO:0000313" key="2">
    <source>
        <dbReference type="EMBL" id="KAJ5471825.1"/>
    </source>
</evidence>
<feature type="domain" description="BTB" evidence="1">
    <location>
        <begin position="24"/>
        <end position="87"/>
    </location>
</feature>
<evidence type="ECO:0000313" key="3">
    <source>
        <dbReference type="Proteomes" id="UP001148312"/>
    </source>
</evidence>
<sequence length="279" mass="31789">MDATSTTSELKDVMRDLLLRGRFFDMKILCQGITFKVHQAIVCTQSSYFYSAMCDGFKKAVNIEDDTPETMERVLSFLYLREYSEDGHIIQYQQPISALPICDHESGSSLSENKPEISEPANQAAFNNIEVFIAADKYAILPLKSLATLKFSRWANTNCSSPMFHEVVQKVMMSVPPHESTLREVIADVISRHVFDLIKDPEIVHNLDSFGCLESLVIARLISNEMVKRPNEYDVLRALVQKINASRRCRHCAKDFNVRLISGEYLDENFRCASCNTRN</sequence>
<dbReference type="CDD" id="cd18186">
    <property type="entry name" value="BTB_POZ_ZBTB_KLHL-like"/>
    <property type="match status" value="1"/>
</dbReference>
<dbReference type="Proteomes" id="UP001148312">
    <property type="component" value="Unassembled WGS sequence"/>
</dbReference>
<comment type="caution">
    <text evidence="2">The sequence shown here is derived from an EMBL/GenBank/DDBJ whole genome shotgun (WGS) entry which is preliminary data.</text>
</comment>
<dbReference type="InterPro" id="IPR000210">
    <property type="entry name" value="BTB/POZ_dom"/>
</dbReference>
<dbReference type="AlphaFoldDB" id="A0A9W9WQI1"/>
<protein>
    <submittedName>
        <fullName evidence="2">BTB/POZ protein</fullName>
    </submittedName>
</protein>
<dbReference type="Pfam" id="PF00651">
    <property type="entry name" value="BTB"/>
    <property type="match status" value="1"/>
</dbReference>
<dbReference type="SMART" id="SM00225">
    <property type="entry name" value="BTB"/>
    <property type="match status" value="1"/>
</dbReference>
<gene>
    <name evidence="2" type="ORF">N7539_008768</name>
</gene>
<reference evidence="2" key="1">
    <citation type="submission" date="2022-12" db="EMBL/GenBank/DDBJ databases">
        <authorList>
            <person name="Petersen C."/>
        </authorList>
    </citation>
    <scope>NUCLEOTIDE SEQUENCE</scope>
    <source>
        <strain evidence="2">IBT 30728</strain>
    </source>
</reference>
<dbReference type="InterPro" id="IPR011333">
    <property type="entry name" value="SKP1/BTB/POZ_sf"/>
</dbReference>
<accession>A0A9W9WQI1</accession>
<dbReference type="SUPFAM" id="SSF54695">
    <property type="entry name" value="POZ domain"/>
    <property type="match status" value="1"/>
</dbReference>
<dbReference type="PANTHER" id="PTHR47843:SF5">
    <property type="entry name" value="BTB_POZ DOMAIN PROTEIN"/>
    <property type="match status" value="1"/>
</dbReference>
<reference evidence="2" key="2">
    <citation type="journal article" date="2023" name="IMA Fungus">
        <title>Comparative genomic study of the Penicillium genus elucidates a diverse pangenome and 15 lateral gene transfer events.</title>
        <authorList>
            <person name="Petersen C."/>
            <person name="Sorensen T."/>
            <person name="Nielsen M.R."/>
            <person name="Sondergaard T.E."/>
            <person name="Sorensen J.L."/>
            <person name="Fitzpatrick D.A."/>
            <person name="Frisvad J.C."/>
            <person name="Nielsen K.L."/>
        </authorList>
    </citation>
    <scope>NUCLEOTIDE SEQUENCE</scope>
    <source>
        <strain evidence="2">IBT 30728</strain>
    </source>
</reference>
<dbReference type="PROSITE" id="PS50097">
    <property type="entry name" value="BTB"/>
    <property type="match status" value="1"/>
</dbReference>
<keyword evidence="3" id="KW-1185">Reference proteome</keyword>
<evidence type="ECO:0000259" key="1">
    <source>
        <dbReference type="PROSITE" id="PS50097"/>
    </source>
</evidence>
<proteinExistence type="predicted"/>